<dbReference type="PANTHER" id="PTHR24198">
    <property type="entry name" value="ANKYRIN REPEAT AND PROTEIN KINASE DOMAIN-CONTAINING PROTEIN"/>
    <property type="match status" value="1"/>
</dbReference>
<evidence type="ECO:0000313" key="4">
    <source>
        <dbReference type="EMBL" id="CAL1535731.1"/>
    </source>
</evidence>
<feature type="domain" description="SOCS box" evidence="3">
    <location>
        <begin position="283"/>
        <end position="331"/>
    </location>
</feature>
<evidence type="ECO:0000256" key="1">
    <source>
        <dbReference type="ARBA" id="ARBA00022737"/>
    </source>
</evidence>
<dbReference type="PROSITE" id="PS50225">
    <property type="entry name" value="SOCS"/>
    <property type="match status" value="1"/>
</dbReference>
<dbReference type="GO" id="GO:0035556">
    <property type="term" value="P:intracellular signal transduction"/>
    <property type="evidence" value="ECO:0007669"/>
    <property type="project" value="InterPro"/>
</dbReference>
<dbReference type="SMART" id="SM00248">
    <property type="entry name" value="ANK"/>
    <property type="match status" value="6"/>
</dbReference>
<dbReference type="InterPro" id="IPR036770">
    <property type="entry name" value="Ankyrin_rpt-contain_sf"/>
</dbReference>
<dbReference type="EMBL" id="CAXITT010000209">
    <property type="protein sequence ID" value="CAL1535731.1"/>
    <property type="molecule type" value="Genomic_DNA"/>
</dbReference>
<comment type="caution">
    <text evidence="4">The sequence shown here is derived from an EMBL/GenBank/DDBJ whole genome shotgun (WGS) entry which is preliminary data.</text>
</comment>
<evidence type="ECO:0000259" key="3">
    <source>
        <dbReference type="PROSITE" id="PS50225"/>
    </source>
</evidence>
<dbReference type="InterPro" id="IPR036036">
    <property type="entry name" value="SOCS_box-like_dom_sf"/>
</dbReference>
<gene>
    <name evidence="4" type="ORF">GSLYS_00009691001</name>
</gene>
<dbReference type="Pfam" id="PF07525">
    <property type="entry name" value="SOCS_box"/>
    <property type="match status" value="1"/>
</dbReference>
<dbReference type="Gene3D" id="1.10.750.20">
    <property type="entry name" value="SOCS box"/>
    <property type="match status" value="1"/>
</dbReference>
<dbReference type="PANTHER" id="PTHR24198:SF165">
    <property type="entry name" value="ANKYRIN REPEAT-CONTAINING PROTEIN-RELATED"/>
    <property type="match status" value="1"/>
</dbReference>
<keyword evidence="1" id="KW-0677">Repeat</keyword>
<accession>A0AAV2HUG4</accession>
<dbReference type="Pfam" id="PF12796">
    <property type="entry name" value="Ank_2"/>
    <property type="match status" value="1"/>
</dbReference>
<organism evidence="4 5">
    <name type="scientific">Lymnaea stagnalis</name>
    <name type="common">Great pond snail</name>
    <name type="synonym">Helix stagnalis</name>
    <dbReference type="NCBI Taxonomy" id="6523"/>
    <lineage>
        <taxon>Eukaryota</taxon>
        <taxon>Metazoa</taxon>
        <taxon>Spiralia</taxon>
        <taxon>Lophotrochozoa</taxon>
        <taxon>Mollusca</taxon>
        <taxon>Gastropoda</taxon>
        <taxon>Heterobranchia</taxon>
        <taxon>Euthyneura</taxon>
        <taxon>Panpulmonata</taxon>
        <taxon>Hygrophila</taxon>
        <taxon>Lymnaeoidea</taxon>
        <taxon>Lymnaeidae</taxon>
        <taxon>Lymnaea</taxon>
    </lineage>
</organism>
<evidence type="ECO:0000256" key="2">
    <source>
        <dbReference type="ARBA" id="ARBA00023043"/>
    </source>
</evidence>
<dbReference type="SUPFAM" id="SSF158235">
    <property type="entry name" value="SOCS box-like"/>
    <property type="match status" value="1"/>
</dbReference>
<reference evidence="4 5" key="1">
    <citation type="submission" date="2024-04" db="EMBL/GenBank/DDBJ databases">
        <authorList>
            <consortium name="Genoscope - CEA"/>
            <person name="William W."/>
        </authorList>
    </citation>
    <scope>NUCLEOTIDE SEQUENCE [LARGE SCALE GENOMIC DNA]</scope>
</reference>
<evidence type="ECO:0000313" key="5">
    <source>
        <dbReference type="Proteomes" id="UP001497497"/>
    </source>
</evidence>
<protein>
    <recommendedName>
        <fullName evidence="3">SOCS box domain-containing protein</fullName>
    </recommendedName>
</protein>
<sequence>MHSDDLYFTDTPKHRGHDLALWFVSHAFKQQECHIENFRQLVRDAEWAHPGFLMSPVVGLTLFRCIHLNRKNVILCLLSEGADVNMMFRGRCMLHEAVKVSNEQMLTFLLSLPHIDKDICDVNKRTPVMEAARGRPKCLKILLNANCDPSLTDEDDNNALHQSFREDRAHRDDILACLDILLDFGMDVNSSGSSGKTCLQKAVEMGNHWLVRWLILHNCDLNVPIKNSKLVLGSYRSRNANQDLPILIAFKKADRILVEVLIACGCEFRRYQWILDYCKPYKLLYRHLLDAFRGVDSLQSLCRKRIRTCLSTNIVAESQQLGLPVAMQKFVLCHEELSGLDGIVK</sequence>
<dbReference type="AlphaFoldDB" id="A0AAV2HUG4"/>
<name>A0AAV2HUG4_LYMST</name>
<dbReference type="SUPFAM" id="SSF48403">
    <property type="entry name" value="Ankyrin repeat"/>
    <property type="match status" value="1"/>
</dbReference>
<keyword evidence="2" id="KW-0040">ANK repeat</keyword>
<proteinExistence type="predicted"/>
<dbReference type="InterPro" id="IPR001496">
    <property type="entry name" value="SOCS_box"/>
</dbReference>
<dbReference type="Proteomes" id="UP001497497">
    <property type="component" value="Unassembled WGS sequence"/>
</dbReference>
<dbReference type="Gene3D" id="1.25.40.20">
    <property type="entry name" value="Ankyrin repeat-containing domain"/>
    <property type="match status" value="1"/>
</dbReference>
<keyword evidence="5" id="KW-1185">Reference proteome</keyword>
<dbReference type="InterPro" id="IPR002110">
    <property type="entry name" value="Ankyrin_rpt"/>
</dbReference>